<dbReference type="EMBL" id="JAUOTP010000006">
    <property type="protein sequence ID" value="MDO6415476.1"/>
    <property type="molecule type" value="Genomic_DNA"/>
</dbReference>
<protein>
    <submittedName>
        <fullName evidence="2">PaaI family thioesterase</fullName>
        <ecNumber evidence="2">3.1.2.-</ecNumber>
    </submittedName>
</protein>
<keyword evidence="3" id="KW-1185">Reference proteome</keyword>
<gene>
    <name evidence="2" type="ORF">Q4F19_13875</name>
</gene>
<sequence length="131" mass="14114">MWAPVDGTRFNGILGKTIVRAESERIARVRMWPEHRHSNSLNVIHGGALLMLADVGLVAGVRALGGVPDGGVTIDLQMQFVSSGIIGQPLDLIVERVRETKRLLFARGTMEQDGGIVATTAGTFRKLTPAQ</sequence>
<comment type="caution">
    <text evidence="2">The sequence shown here is derived from an EMBL/GenBank/DDBJ whole genome shotgun (WGS) entry which is preliminary data.</text>
</comment>
<dbReference type="SUPFAM" id="SSF54637">
    <property type="entry name" value="Thioesterase/thiol ester dehydrase-isomerase"/>
    <property type="match status" value="1"/>
</dbReference>
<reference evidence="2" key="1">
    <citation type="submission" date="2023-07" db="EMBL/GenBank/DDBJ databases">
        <authorList>
            <person name="Kim M."/>
        </authorList>
    </citation>
    <scope>NUCLEOTIDE SEQUENCE</scope>
    <source>
        <strain evidence="2">BIUV-7</strain>
    </source>
</reference>
<dbReference type="RefSeq" id="WP_303543522.1">
    <property type="nucleotide sequence ID" value="NZ_JAUOTP010000006.1"/>
</dbReference>
<feature type="domain" description="Thioesterase" evidence="1">
    <location>
        <begin position="42"/>
        <end position="116"/>
    </location>
</feature>
<organism evidence="2 3">
    <name type="scientific">Sphingomonas natans</name>
    <dbReference type="NCBI Taxonomy" id="3063330"/>
    <lineage>
        <taxon>Bacteria</taxon>
        <taxon>Pseudomonadati</taxon>
        <taxon>Pseudomonadota</taxon>
        <taxon>Alphaproteobacteria</taxon>
        <taxon>Sphingomonadales</taxon>
        <taxon>Sphingomonadaceae</taxon>
        <taxon>Sphingomonas</taxon>
    </lineage>
</organism>
<name>A0ABT8YAY4_9SPHN</name>
<dbReference type="Pfam" id="PF03061">
    <property type="entry name" value="4HBT"/>
    <property type="match status" value="1"/>
</dbReference>
<proteinExistence type="predicted"/>
<dbReference type="InterPro" id="IPR029069">
    <property type="entry name" value="HotDog_dom_sf"/>
</dbReference>
<dbReference type="GO" id="GO:0016787">
    <property type="term" value="F:hydrolase activity"/>
    <property type="evidence" value="ECO:0007669"/>
    <property type="project" value="UniProtKB-KW"/>
</dbReference>
<dbReference type="Proteomes" id="UP001169764">
    <property type="component" value="Unassembled WGS sequence"/>
</dbReference>
<dbReference type="EC" id="3.1.2.-" evidence="2"/>
<dbReference type="CDD" id="cd03443">
    <property type="entry name" value="PaaI_thioesterase"/>
    <property type="match status" value="1"/>
</dbReference>
<keyword evidence="2" id="KW-0378">Hydrolase</keyword>
<evidence type="ECO:0000313" key="3">
    <source>
        <dbReference type="Proteomes" id="UP001169764"/>
    </source>
</evidence>
<evidence type="ECO:0000313" key="2">
    <source>
        <dbReference type="EMBL" id="MDO6415476.1"/>
    </source>
</evidence>
<dbReference type="Gene3D" id="3.10.129.10">
    <property type="entry name" value="Hotdog Thioesterase"/>
    <property type="match status" value="1"/>
</dbReference>
<evidence type="ECO:0000259" key="1">
    <source>
        <dbReference type="Pfam" id="PF03061"/>
    </source>
</evidence>
<accession>A0ABT8YAY4</accession>
<dbReference type="InterPro" id="IPR006683">
    <property type="entry name" value="Thioestr_dom"/>
</dbReference>